<dbReference type="GO" id="GO:0005829">
    <property type="term" value="C:cytosol"/>
    <property type="evidence" value="ECO:0007669"/>
    <property type="project" value="TreeGrafter"/>
</dbReference>
<dbReference type="InterPro" id="IPR015899">
    <property type="entry name" value="UDP-GalPyranose_mutase_C"/>
</dbReference>
<evidence type="ECO:0000313" key="7">
    <source>
        <dbReference type="EMBL" id="SAY96973.1"/>
    </source>
</evidence>
<name>A0A1C3HP68_9GAMM</name>
<dbReference type="SUPFAM" id="SSF51971">
    <property type="entry name" value="Nucleotide-binding domain"/>
    <property type="match status" value="1"/>
</dbReference>
<keyword evidence="3" id="KW-0285">Flavoprotein</keyword>
<dbReference type="PANTHER" id="PTHR21197">
    <property type="entry name" value="UDP-GALACTOPYRANOSE MUTASE"/>
    <property type="match status" value="1"/>
</dbReference>
<evidence type="ECO:0000256" key="4">
    <source>
        <dbReference type="ARBA" id="ARBA00022827"/>
    </source>
</evidence>
<dbReference type="InterPro" id="IPR004379">
    <property type="entry name" value="UDP-GALP_mutase"/>
</dbReference>
<proteinExistence type="inferred from homology"/>
<accession>A0A1C3HP68</accession>
<evidence type="ECO:0000256" key="5">
    <source>
        <dbReference type="ARBA" id="ARBA00023235"/>
    </source>
</evidence>
<dbReference type="NCBIfam" id="TIGR00031">
    <property type="entry name" value="UDP-GALP_mutase"/>
    <property type="match status" value="1"/>
</dbReference>
<keyword evidence="5 7" id="KW-0413">Isomerase</keyword>
<dbReference type="EC" id="5.4.99.9" evidence="7"/>
<dbReference type="Gene3D" id="3.40.50.720">
    <property type="entry name" value="NAD(P)-binding Rossmann-like Domain"/>
    <property type="match status" value="3"/>
</dbReference>
<dbReference type="Proteomes" id="UP000190837">
    <property type="component" value="Unassembled WGS sequence"/>
</dbReference>
<dbReference type="PANTHER" id="PTHR21197:SF0">
    <property type="entry name" value="UDP-GALACTOPYRANOSE MUTASE"/>
    <property type="match status" value="1"/>
</dbReference>
<dbReference type="EMBL" id="FKLO01000050">
    <property type="protein sequence ID" value="SAY96973.1"/>
    <property type="molecule type" value="Genomic_DNA"/>
</dbReference>
<dbReference type="GO" id="GO:0008767">
    <property type="term" value="F:UDP-galactopyranose mutase activity"/>
    <property type="evidence" value="ECO:0007669"/>
    <property type="project" value="UniProtKB-EC"/>
</dbReference>
<gene>
    <name evidence="7" type="ORF">CHUV0807_1517</name>
</gene>
<reference evidence="8" key="1">
    <citation type="submission" date="2016-04" db="EMBL/GenBank/DDBJ databases">
        <authorList>
            <person name="Tagini F."/>
        </authorList>
    </citation>
    <scope>NUCLEOTIDE SEQUENCE [LARGE SCALE GENOMIC DNA]</scope>
    <source>
        <strain evidence="8">CHUV0807</strain>
    </source>
</reference>
<organism evidence="7 8">
    <name type="scientific">Cardiobacterium hominis</name>
    <dbReference type="NCBI Taxonomy" id="2718"/>
    <lineage>
        <taxon>Bacteria</taxon>
        <taxon>Pseudomonadati</taxon>
        <taxon>Pseudomonadota</taxon>
        <taxon>Gammaproteobacteria</taxon>
        <taxon>Cardiobacteriales</taxon>
        <taxon>Cardiobacteriaceae</taxon>
        <taxon>Cardiobacterium</taxon>
    </lineage>
</organism>
<feature type="domain" description="UDP-galactopyranose mutase C-terminal" evidence="6">
    <location>
        <begin position="149"/>
        <end position="348"/>
    </location>
</feature>
<evidence type="ECO:0000256" key="3">
    <source>
        <dbReference type="ARBA" id="ARBA00022630"/>
    </source>
</evidence>
<sequence length="382" mass="43505">MKEKILVVGAGFSGAVIARTLAEAGHAVDVIESREHVAGNCYSARDGETGVMVHVYGPHIFHTDDAEVWALMQRFGEMMPYVNRVKSTVDGQVYSLPVNLHTINQFFGKALRPDEARAFISEQADSSIAEPQNFEEQALKFVGRALYEAFFKGYTQKQWGCEPRELPASILKRLPVRFNYNDNYFFHQFQGMPKDGYTPIVAAMLDHPAINLRLNTHFNRADSAAYAHTFYTGPLDGYFDYQLGRLGYRTLDFERFVTDGDYQGTAVMNYGNVDVPYTRITEHKHFAPWETHEKTVCYREYSRACDADDLPYYPIRLTAEQQMLADYVRAAQALEGVTFIGRLATYRYLDMDVTIREALDAARGYLAARERGARVPVFYCDI</sequence>
<dbReference type="GO" id="GO:0050660">
    <property type="term" value="F:flavin adenine dinucleotide binding"/>
    <property type="evidence" value="ECO:0007669"/>
    <property type="project" value="TreeGrafter"/>
</dbReference>
<evidence type="ECO:0000256" key="2">
    <source>
        <dbReference type="ARBA" id="ARBA00009321"/>
    </source>
</evidence>
<keyword evidence="4" id="KW-0274">FAD</keyword>
<dbReference type="AlphaFoldDB" id="A0A1C3HP68"/>
<comment type="similarity">
    <text evidence="2">Belongs to the UDP-galactopyranose/dTDP-fucopyranose mutase family.</text>
</comment>
<dbReference type="SUPFAM" id="SSF54373">
    <property type="entry name" value="FAD-linked reductases, C-terminal domain"/>
    <property type="match status" value="1"/>
</dbReference>
<evidence type="ECO:0000259" key="6">
    <source>
        <dbReference type="Pfam" id="PF03275"/>
    </source>
</evidence>
<dbReference type="Pfam" id="PF03275">
    <property type="entry name" value="GLF"/>
    <property type="match status" value="1"/>
</dbReference>
<dbReference type="Pfam" id="PF13450">
    <property type="entry name" value="NAD_binding_8"/>
    <property type="match status" value="1"/>
</dbReference>
<comment type="cofactor">
    <cofactor evidence="1">
        <name>FAD</name>
        <dbReference type="ChEBI" id="CHEBI:57692"/>
    </cofactor>
</comment>
<evidence type="ECO:0000256" key="1">
    <source>
        <dbReference type="ARBA" id="ARBA00001974"/>
    </source>
</evidence>
<evidence type="ECO:0000313" key="8">
    <source>
        <dbReference type="Proteomes" id="UP000190837"/>
    </source>
</evidence>
<dbReference type="RefSeq" id="WP_079540918.1">
    <property type="nucleotide sequence ID" value="NZ_CP171111.1"/>
</dbReference>
<protein>
    <submittedName>
        <fullName evidence="7">UDP-galactopyranose mutase</fullName>
        <ecNumber evidence="7">5.4.99.9</ecNumber>
    </submittedName>
</protein>